<dbReference type="PANTHER" id="PTHR46927">
    <property type="entry name" value="AGAP005574-PA"/>
    <property type="match status" value="1"/>
</dbReference>
<dbReference type="PANTHER" id="PTHR46927:SF3">
    <property type="entry name" value="THAP-TYPE DOMAIN-CONTAINING PROTEIN"/>
    <property type="match status" value="1"/>
</dbReference>
<dbReference type="GO" id="GO:0003677">
    <property type="term" value="F:DNA binding"/>
    <property type="evidence" value="ECO:0007669"/>
    <property type="project" value="UniProtKB-UniRule"/>
</dbReference>
<dbReference type="Gene3D" id="6.20.210.20">
    <property type="entry name" value="THAP domain"/>
    <property type="match status" value="1"/>
</dbReference>
<keyword evidence="4 5" id="KW-0238">DNA-binding</keyword>
<gene>
    <name evidence="7" type="ORF">MEUPH1_LOCUS25498</name>
</gene>
<sequence length="97" mass="11255">MVQTCSVAFCKSRKTSSGDLHFFSFPLKNPDLLQHWVSATKKDLFVPNRWSKICSNHFLPRDYRQPPGGTYILKLNSDASLQFVYHHHPNHLLNSKK</sequence>
<dbReference type="Proteomes" id="UP001160148">
    <property type="component" value="Unassembled WGS sequence"/>
</dbReference>
<feature type="domain" description="THAP-type" evidence="6">
    <location>
        <begin position="1"/>
        <end position="82"/>
    </location>
</feature>
<dbReference type="EMBL" id="CARXXK010001012">
    <property type="protein sequence ID" value="CAI6371500.1"/>
    <property type="molecule type" value="Genomic_DNA"/>
</dbReference>
<evidence type="ECO:0000256" key="1">
    <source>
        <dbReference type="ARBA" id="ARBA00022723"/>
    </source>
</evidence>
<keyword evidence="1" id="KW-0479">Metal-binding</keyword>
<evidence type="ECO:0000313" key="7">
    <source>
        <dbReference type="EMBL" id="CAI6371500.1"/>
    </source>
</evidence>
<keyword evidence="3" id="KW-0862">Zinc</keyword>
<evidence type="ECO:0000256" key="3">
    <source>
        <dbReference type="ARBA" id="ARBA00022833"/>
    </source>
</evidence>
<evidence type="ECO:0000256" key="5">
    <source>
        <dbReference type="PROSITE-ProRule" id="PRU00309"/>
    </source>
</evidence>
<proteinExistence type="predicted"/>
<keyword evidence="8" id="KW-1185">Reference proteome</keyword>
<evidence type="ECO:0000313" key="8">
    <source>
        <dbReference type="Proteomes" id="UP001160148"/>
    </source>
</evidence>
<dbReference type="Pfam" id="PF05485">
    <property type="entry name" value="THAP"/>
    <property type="match status" value="1"/>
</dbReference>
<keyword evidence="2 5" id="KW-0863">Zinc-finger</keyword>
<dbReference type="SUPFAM" id="SSF57716">
    <property type="entry name" value="Glucocorticoid receptor-like (DNA-binding domain)"/>
    <property type="match status" value="1"/>
</dbReference>
<dbReference type="InterPro" id="IPR006612">
    <property type="entry name" value="THAP_Znf"/>
</dbReference>
<name>A0AAV0XSL8_9HEMI</name>
<comment type="caution">
    <text evidence="7">The sequence shown here is derived from an EMBL/GenBank/DDBJ whole genome shotgun (WGS) entry which is preliminary data.</text>
</comment>
<dbReference type="GO" id="GO:0008270">
    <property type="term" value="F:zinc ion binding"/>
    <property type="evidence" value="ECO:0007669"/>
    <property type="project" value="UniProtKB-KW"/>
</dbReference>
<evidence type="ECO:0000259" key="6">
    <source>
        <dbReference type="PROSITE" id="PS50950"/>
    </source>
</evidence>
<dbReference type="PROSITE" id="PS50950">
    <property type="entry name" value="ZF_THAP"/>
    <property type="match status" value="1"/>
</dbReference>
<organism evidence="7 8">
    <name type="scientific">Macrosiphum euphorbiae</name>
    <name type="common">potato aphid</name>
    <dbReference type="NCBI Taxonomy" id="13131"/>
    <lineage>
        <taxon>Eukaryota</taxon>
        <taxon>Metazoa</taxon>
        <taxon>Ecdysozoa</taxon>
        <taxon>Arthropoda</taxon>
        <taxon>Hexapoda</taxon>
        <taxon>Insecta</taxon>
        <taxon>Pterygota</taxon>
        <taxon>Neoptera</taxon>
        <taxon>Paraneoptera</taxon>
        <taxon>Hemiptera</taxon>
        <taxon>Sternorrhyncha</taxon>
        <taxon>Aphidomorpha</taxon>
        <taxon>Aphidoidea</taxon>
        <taxon>Aphididae</taxon>
        <taxon>Macrosiphini</taxon>
        <taxon>Macrosiphum</taxon>
    </lineage>
</organism>
<dbReference type="SMART" id="SM00980">
    <property type="entry name" value="THAP"/>
    <property type="match status" value="1"/>
</dbReference>
<reference evidence="7 8" key="1">
    <citation type="submission" date="2023-01" db="EMBL/GenBank/DDBJ databases">
        <authorList>
            <person name="Whitehead M."/>
        </authorList>
    </citation>
    <scope>NUCLEOTIDE SEQUENCE [LARGE SCALE GENOMIC DNA]</scope>
</reference>
<protein>
    <recommendedName>
        <fullName evidence="6">THAP-type domain-containing protein</fullName>
    </recommendedName>
</protein>
<dbReference type="InterPro" id="IPR038441">
    <property type="entry name" value="THAP_Znf_sf"/>
</dbReference>
<accession>A0AAV0XSL8</accession>
<evidence type="ECO:0000256" key="4">
    <source>
        <dbReference type="ARBA" id="ARBA00023125"/>
    </source>
</evidence>
<dbReference type="AlphaFoldDB" id="A0AAV0XSL8"/>
<dbReference type="InterPro" id="IPR052224">
    <property type="entry name" value="THAP_domain_protein"/>
</dbReference>
<evidence type="ECO:0000256" key="2">
    <source>
        <dbReference type="ARBA" id="ARBA00022771"/>
    </source>
</evidence>